<evidence type="ECO:0000313" key="4">
    <source>
        <dbReference type="EMBL" id="SHF29838.1"/>
    </source>
</evidence>
<evidence type="ECO:0000256" key="1">
    <source>
        <dbReference type="ARBA" id="ARBA00022670"/>
    </source>
</evidence>
<dbReference type="PANTHER" id="PTHR43343">
    <property type="entry name" value="PEPTIDASE S12"/>
    <property type="match status" value="1"/>
</dbReference>
<dbReference type="Proteomes" id="UP000184287">
    <property type="component" value="Unassembled WGS sequence"/>
</dbReference>
<gene>
    <name evidence="4" type="ORF">SAMN04488522_102752</name>
</gene>
<dbReference type="PANTHER" id="PTHR43343:SF3">
    <property type="entry name" value="PROTEASE DO-LIKE 8, CHLOROPLASTIC"/>
    <property type="match status" value="1"/>
</dbReference>
<feature type="chain" id="PRO_5012138136" evidence="3">
    <location>
        <begin position="20"/>
        <end position="377"/>
    </location>
</feature>
<dbReference type="InterPro" id="IPR001940">
    <property type="entry name" value="Peptidase_S1C"/>
</dbReference>
<proteinExistence type="predicted"/>
<dbReference type="SUPFAM" id="SSF50494">
    <property type="entry name" value="Trypsin-like serine proteases"/>
    <property type="match status" value="1"/>
</dbReference>
<dbReference type="EMBL" id="FQUQ01000002">
    <property type="protein sequence ID" value="SHF29838.1"/>
    <property type="molecule type" value="Genomic_DNA"/>
</dbReference>
<keyword evidence="5" id="KW-1185">Reference proteome</keyword>
<dbReference type="Pfam" id="PF13365">
    <property type="entry name" value="Trypsin_2"/>
    <property type="match status" value="1"/>
</dbReference>
<accession>A0A1M5AHU0</accession>
<name>A0A1M5AHU0_9SPHI</name>
<dbReference type="STRING" id="288992.SAMN04488522_102752"/>
<dbReference type="PRINTS" id="PR00834">
    <property type="entry name" value="PROTEASES2C"/>
</dbReference>
<dbReference type="GO" id="GO:0004252">
    <property type="term" value="F:serine-type endopeptidase activity"/>
    <property type="evidence" value="ECO:0007669"/>
    <property type="project" value="InterPro"/>
</dbReference>
<organism evidence="4 5">
    <name type="scientific">Pedobacter caeni</name>
    <dbReference type="NCBI Taxonomy" id="288992"/>
    <lineage>
        <taxon>Bacteria</taxon>
        <taxon>Pseudomonadati</taxon>
        <taxon>Bacteroidota</taxon>
        <taxon>Sphingobacteriia</taxon>
        <taxon>Sphingobacteriales</taxon>
        <taxon>Sphingobacteriaceae</taxon>
        <taxon>Pedobacter</taxon>
    </lineage>
</organism>
<dbReference type="RefSeq" id="WP_073230845.1">
    <property type="nucleotide sequence ID" value="NZ_FQUQ01000002.1"/>
</dbReference>
<feature type="signal peptide" evidence="3">
    <location>
        <begin position="1"/>
        <end position="19"/>
    </location>
</feature>
<evidence type="ECO:0000256" key="3">
    <source>
        <dbReference type="SAM" id="SignalP"/>
    </source>
</evidence>
<evidence type="ECO:0000256" key="2">
    <source>
        <dbReference type="ARBA" id="ARBA00022801"/>
    </source>
</evidence>
<dbReference type="OrthoDB" id="9766361at2"/>
<dbReference type="Gene3D" id="2.40.10.120">
    <property type="match status" value="1"/>
</dbReference>
<protein>
    <submittedName>
        <fullName evidence="4">Trypsin-like peptidase domain-containing protein</fullName>
    </submittedName>
</protein>
<dbReference type="AlphaFoldDB" id="A0A1M5AHU0"/>
<keyword evidence="1" id="KW-0645">Protease</keyword>
<dbReference type="InterPro" id="IPR051201">
    <property type="entry name" value="Chloro_Bact_Ser_Proteases"/>
</dbReference>
<sequence>MKKQLTFLLLLFNALFVFGQSAEKKVPKPELTGLTEDAVRSYLNKKKPDPIEGIYKSRQRDGMPYYKIGIVKRGNIYKAIILDTEVPNWKKGEVKASFEPGSMKGLYSAKWYMSDKTPYETFADLDMETEVLLTIELKDQKTLEKRQDYFIKIYPAADNEVIFKKDHSRSSGSGFFLTAEGIIATNAHVVGNASNIEVTVSNEAGTFIYKAKNLSEDSKNDVALLQITDEKFKGLSSIPYHIAENLDIGSKVFTIGYPLNDVMGSNYKVTDGIISSTSGIADDVRYYQISVPLQPGNSGGPLFNKEGNVVGITTAKLKAAGVRTENVNYALKSAYLMRLYAKLPKVTKMESVSPLSGKELQDQVKVLKNYVCLIRVY</sequence>
<dbReference type="GO" id="GO:0006508">
    <property type="term" value="P:proteolysis"/>
    <property type="evidence" value="ECO:0007669"/>
    <property type="project" value="UniProtKB-KW"/>
</dbReference>
<keyword evidence="2" id="KW-0378">Hydrolase</keyword>
<evidence type="ECO:0000313" key="5">
    <source>
        <dbReference type="Proteomes" id="UP000184287"/>
    </source>
</evidence>
<keyword evidence="3" id="KW-0732">Signal</keyword>
<dbReference type="InterPro" id="IPR009003">
    <property type="entry name" value="Peptidase_S1_PA"/>
</dbReference>
<reference evidence="5" key="1">
    <citation type="submission" date="2016-11" db="EMBL/GenBank/DDBJ databases">
        <authorList>
            <person name="Varghese N."/>
            <person name="Submissions S."/>
        </authorList>
    </citation>
    <scope>NUCLEOTIDE SEQUENCE [LARGE SCALE GENOMIC DNA]</scope>
    <source>
        <strain evidence="5">DSM 16990</strain>
    </source>
</reference>